<dbReference type="AlphaFoldDB" id="A0A453T0H5"/>
<reference evidence="4" key="2">
    <citation type="journal article" date="2017" name="Nat. Plants">
        <title>The Aegilops tauschii genome reveals multiple impacts of transposons.</title>
        <authorList>
            <person name="Zhao G."/>
            <person name="Zou C."/>
            <person name="Li K."/>
            <person name="Wang K."/>
            <person name="Li T."/>
            <person name="Gao L."/>
            <person name="Zhang X."/>
            <person name="Wang H."/>
            <person name="Yang Z."/>
            <person name="Liu X."/>
            <person name="Jiang W."/>
            <person name="Mao L."/>
            <person name="Kong X."/>
            <person name="Jiao Y."/>
            <person name="Jia J."/>
        </authorList>
    </citation>
    <scope>NUCLEOTIDE SEQUENCE [LARGE SCALE GENOMIC DNA]</scope>
    <source>
        <strain evidence="4">cv. AL8/78</strain>
    </source>
</reference>
<reference evidence="3" key="4">
    <citation type="submission" date="2019-03" db="UniProtKB">
        <authorList>
            <consortium name="EnsemblPlants"/>
        </authorList>
    </citation>
    <scope>IDENTIFICATION</scope>
</reference>
<feature type="domain" description="F-box" evidence="2">
    <location>
        <begin position="57"/>
        <end position="88"/>
    </location>
</feature>
<evidence type="ECO:0000259" key="2">
    <source>
        <dbReference type="PROSITE" id="PS50181"/>
    </source>
</evidence>
<evidence type="ECO:0000313" key="4">
    <source>
        <dbReference type="Proteomes" id="UP000015105"/>
    </source>
</evidence>
<reference evidence="3" key="3">
    <citation type="journal article" date="2017" name="Nature">
        <title>Genome sequence of the progenitor of the wheat D genome Aegilops tauschii.</title>
        <authorList>
            <person name="Luo M.C."/>
            <person name="Gu Y.Q."/>
            <person name="Puiu D."/>
            <person name="Wang H."/>
            <person name="Twardziok S.O."/>
            <person name="Deal K.R."/>
            <person name="Huo N."/>
            <person name="Zhu T."/>
            <person name="Wang L."/>
            <person name="Wang Y."/>
            <person name="McGuire P.E."/>
            <person name="Liu S."/>
            <person name="Long H."/>
            <person name="Ramasamy R.K."/>
            <person name="Rodriguez J.C."/>
            <person name="Van S.L."/>
            <person name="Yuan L."/>
            <person name="Wang Z."/>
            <person name="Xia Z."/>
            <person name="Xiao L."/>
            <person name="Anderson O.D."/>
            <person name="Ouyang S."/>
            <person name="Liang Y."/>
            <person name="Zimin A.V."/>
            <person name="Pertea G."/>
            <person name="Qi P."/>
            <person name="Bennetzen J.L."/>
            <person name="Dai X."/>
            <person name="Dawson M.W."/>
            <person name="Muller H.G."/>
            <person name="Kugler K."/>
            <person name="Rivarola-Duarte L."/>
            <person name="Spannagl M."/>
            <person name="Mayer K.F.X."/>
            <person name="Lu F.H."/>
            <person name="Bevan M.W."/>
            <person name="Leroy P."/>
            <person name="Li P."/>
            <person name="You F.M."/>
            <person name="Sun Q."/>
            <person name="Liu Z."/>
            <person name="Lyons E."/>
            <person name="Wicker T."/>
            <person name="Salzberg S.L."/>
            <person name="Devos K.M."/>
            <person name="Dvorak J."/>
        </authorList>
    </citation>
    <scope>NUCLEOTIDE SEQUENCE [LARGE SCALE GENOMIC DNA]</scope>
    <source>
        <strain evidence="3">cv. AL8/78</strain>
    </source>
</reference>
<dbReference type="Pfam" id="PF00646">
    <property type="entry name" value="F-box"/>
    <property type="match status" value="1"/>
</dbReference>
<evidence type="ECO:0000313" key="3">
    <source>
        <dbReference type="EnsemblPlants" id="AET7Gv21179300.1"/>
    </source>
</evidence>
<reference evidence="3" key="5">
    <citation type="journal article" date="2021" name="G3 (Bethesda)">
        <title>Aegilops tauschii genome assembly Aet v5.0 features greater sequence contiguity and improved annotation.</title>
        <authorList>
            <person name="Wang L."/>
            <person name="Zhu T."/>
            <person name="Rodriguez J.C."/>
            <person name="Deal K.R."/>
            <person name="Dubcovsky J."/>
            <person name="McGuire P.E."/>
            <person name="Lux T."/>
            <person name="Spannagl M."/>
            <person name="Mayer K.F.X."/>
            <person name="Baldrich P."/>
            <person name="Meyers B.C."/>
            <person name="Huo N."/>
            <person name="Gu Y.Q."/>
            <person name="Zhou H."/>
            <person name="Devos K.M."/>
            <person name="Bennetzen J.L."/>
            <person name="Unver T."/>
            <person name="Budak H."/>
            <person name="Gulick P.J."/>
            <person name="Galiba G."/>
            <person name="Kalapos B."/>
            <person name="Nelson D.R."/>
            <person name="Li P."/>
            <person name="You F.M."/>
            <person name="Luo M.C."/>
            <person name="Dvorak J."/>
        </authorList>
    </citation>
    <scope>NUCLEOTIDE SEQUENCE [LARGE SCALE GENOMIC DNA]</scope>
    <source>
        <strain evidence="3">cv. AL8/78</strain>
    </source>
</reference>
<reference evidence="4" key="1">
    <citation type="journal article" date="2014" name="Science">
        <title>Ancient hybridizations among the ancestral genomes of bread wheat.</title>
        <authorList>
            <consortium name="International Wheat Genome Sequencing Consortium,"/>
            <person name="Marcussen T."/>
            <person name="Sandve S.R."/>
            <person name="Heier L."/>
            <person name="Spannagl M."/>
            <person name="Pfeifer M."/>
            <person name="Jakobsen K.S."/>
            <person name="Wulff B.B."/>
            <person name="Steuernagel B."/>
            <person name="Mayer K.F."/>
            <person name="Olsen O.A."/>
        </authorList>
    </citation>
    <scope>NUCLEOTIDE SEQUENCE [LARGE SCALE GENOMIC DNA]</scope>
    <source>
        <strain evidence="4">cv. AL8/78</strain>
    </source>
</reference>
<dbReference type="EnsemblPlants" id="AET7Gv21179300.1">
    <property type="protein sequence ID" value="AET7Gv21179300.1"/>
    <property type="gene ID" value="AET7Gv21179300"/>
</dbReference>
<name>A0A453T0H5_AEGTS</name>
<evidence type="ECO:0000256" key="1">
    <source>
        <dbReference type="SAM" id="MobiDB-lite"/>
    </source>
</evidence>
<dbReference type="Gramene" id="AET7Gv21179300.1">
    <property type="protein sequence ID" value="AET7Gv21179300.1"/>
    <property type="gene ID" value="AET7Gv21179300"/>
</dbReference>
<organism evidence="3 4">
    <name type="scientific">Aegilops tauschii subsp. strangulata</name>
    <name type="common">Goatgrass</name>
    <dbReference type="NCBI Taxonomy" id="200361"/>
    <lineage>
        <taxon>Eukaryota</taxon>
        <taxon>Viridiplantae</taxon>
        <taxon>Streptophyta</taxon>
        <taxon>Embryophyta</taxon>
        <taxon>Tracheophyta</taxon>
        <taxon>Spermatophyta</taxon>
        <taxon>Magnoliopsida</taxon>
        <taxon>Liliopsida</taxon>
        <taxon>Poales</taxon>
        <taxon>Poaceae</taxon>
        <taxon>BOP clade</taxon>
        <taxon>Pooideae</taxon>
        <taxon>Triticodae</taxon>
        <taxon>Triticeae</taxon>
        <taxon>Triticinae</taxon>
        <taxon>Aegilops</taxon>
    </lineage>
</organism>
<accession>A0A453T0H5</accession>
<feature type="region of interest" description="Disordered" evidence="1">
    <location>
        <begin position="1"/>
        <end position="55"/>
    </location>
</feature>
<proteinExistence type="predicted"/>
<dbReference type="SUPFAM" id="SSF81383">
    <property type="entry name" value="F-box domain"/>
    <property type="match status" value="1"/>
</dbReference>
<dbReference type="InterPro" id="IPR001810">
    <property type="entry name" value="F-box_dom"/>
</dbReference>
<dbReference type="Proteomes" id="UP000015105">
    <property type="component" value="Chromosome 7D"/>
</dbReference>
<dbReference type="PROSITE" id="PS50181">
    <property type="entry name" value="FBOX"/>
    <property type="match status" value="1"/>
</dbReference>
<sequence>QLSSAHSPSHHTHFRASSLPLSNSPLTMNLLPHHHLSLPSGPGRRPSPAAAEVEMDPRVWRRLPQPLLDRVLACLPTPSFLRARAVCR</sequence>
<dbReference type="InterPro" id="IPR036047">
    <property type="entry name" value="F-box-like_dom_sf"/>
</dbReference>
<protein>
    <recommendedName>
        <fullName evidence="2">F-box domain-containing protein</fullName>
    </recommendedName>
</protein>
<keyword evidence="4" id="KW-1185">Reference proteome</keyword>
<feature type="compositionally biased region" description="Low complexity" evidence="1">
    <location>
        <begin position="37"/>
        <end position="51"/>
    </location>
</feature>